<dbReference type="RefSeq" id="WP_033019443.1">
    <property type="nucleotide sequence ID" value="NZ_AP022557.1"/>
</dbReference>
<organism evidence="2 3">
    <name type="scientific">Geobacillus subterraneus</name>
    <dbReference type="NCBI Taxonomy" id="129338"/>
    <lineage>
        <taxon>Bacteria</taxon>
        <taxon>Bacillati</taxon>
        <taxon>Bacillota</taxon>
        <taxon>Bacilli</taxon>
        <taxon>Bacillales</taxon>
        <taxon>Anoxybacillaceae</taxon>
        <taxon>Geobacillus</taxon>
    </lineage>
</organism>
<dbReference type="AlphaFoldDB" id="A0A679FI74"/>
<evidence type="ECO:0000313" key="3">
    <source>
        <dbReference type="Proteomes" id="UP000501421"/>
    </source>
</evidence>
<reference evidence="3" key="1">
    <citation type="journal article" date="2020" name="Microbiol. Resour. Announc.">
        <title>Complete Genome Sequence of Geobacillus sp. Strain E55-1, Isolated from Mine Geyser in Japan.</title>
        <authorList>
            <person name="Miyazaki K."/>
            <person name="Hase E."/>
            <person name="Tokito N."/>
        </authorList>
    </citation>
    <scope>NUCLEOTIDE SEQUENCE [LARGE SCALE GENOMIC DNA]</scope>
    <source>
        <strain evidence="3">E55-1</strain>
    </source>
</reference>
<protein>
    <submittedName>
        <fullName evidence="2">Uncharacterized protein</fullName>
    </submittedName>
</protein>
<accession>A0A679FI74</accession>
<evidence type="ECO:0000256" key="1">
    <source>
        <dbReference type="SAM" id="Phobius"/>
    </source>
</evidence>
<evidence type="ECO:0000313" key="2">
    <source>
        <dbReference type="EMBL" id="BBW95320.1"/>
    </source>
</evidence>
<feature type="transmembrane region" description="Helical" evidence="1">
    <location>
        <begin position="30"/>
        <end position="50"/>
    </location>
</feature>
<feature type="transmembrane region" description="Helical" evidence="1">
    <location>
        <begin position="6"/>
        <end position="23"/>
    </location>
</feature>
<keyword evidence="3" id="KW-1185">Reference proteome</keyword>
<feature type="transmembrane region" description="Helical" evidence="1">
    <location>
        <begin position="56"/>
        <end position="74"/>
    </location>
</feature>
<keyword evidence="1" id="KW-0812">Transmembrane</keyword>
<name>A0A679FI74_9BACL</name>
<sequence>MEAYEINGIFLVILIYWQLFYAVKKKDTSRIIYVVAPILLMFIFIYTTLFEFIHPYLRIGIVVIVYMLLILVGFRNTKRKMKDEIEIKFGKNDT</sequence>
<dbReference type="Proteomes" id="UP000501421">
    <property type="component" value="Chromosome"/>
</dbReference>
<keyword evidence="1" id="KW-1133">Transmembrane helix</keyword>
<gene>
    <name evidence="2" type="ORF">GsuE55_01530</name>
</gene>
<dbReference type="EMBL" id="AP022557">
    <property type="protein sequence ID" value="BBW95320.1"/>
    <property type="molecule type" value="Genomic_DNA"/>
</dbReference>
<proteinExistence type="predicted"/>
<keyword evidence="1" id="KW-0472">Membrane</keyword>